<sequence length="330" mass="36016">MDSNPTAAYEEMDAELAEATDWSDLDAFRAKRAQLEEERLKTQGPPEPGIREEIRTITMRDGFENKIKVHRPATAGGPLIVLVFGGGFVVGNEGQLTPLARALARTSGATAITIGYRLAPESKFPTAAHDVEDSLLWIAKNSKELEADPSKSFVLGGISAGGNLVACVAQKTLHDKSLAHPLTGLWLCVPWIFPLENDLVPAKYKDIYLSRDRMVAVPGLDRDSLTAIEDYLSPDACSPLYSPFNSKNPHVGMPQTYVQVCGLDPLRDDGVVYEKVLQENGVTTKIDVWPGVPHAHFAFFPFLATSKKAMVDVELAFGWLLGADLTAQRI</sequence>
<accession>A0A4S9KSG6</accession>
<dbReference type="Proteomes" id="UP000306584">
    <property type="component" value="Unassembled WGS sequence"/>
</dbReference>
<dbReference type="GO" id="GO:0016787">
    <property type="term" value="F:hydrolase activity"/>
    <property type="evidence" value="ECO:0007669"/>
    <property type="project" value="UniProtKB-KW"/>
</dbReference>
<dbReference type="InterPro" id="IPR029058">
    <property type="entry name" value="AB_hydrolase_fold"/>
</dbReference>
<dbReference type="PANTHER" id="PTHR48081:SF8">
    <property type="entry name" value="ALPHA_BETA HYDROLASE FOLD-3 DOMAIN-CONTAINING PROTEIN-RELATED"/>
    <property type="match status" value="1"/>
</dbReference>
<evidence type="ECO:0000313" key="4">
    <source>
        <dbReference type="Proteomes" id="UP000306584"/>
    </source>
</evidence>
<keyword evidence="1" id="KW-0378">Hydrolase</keyword>
<evidence type="ECO:0000256" key="1">
    <source>
        <dbReference type="ARBA" id="ARBA00022801"/>
    </source>
</evidence>
<dbReference type="SUPFAM" id="SSF53474">
    <property type="entry name" value="alpha/beta-Hydrolases"/>
    <property type="match status" value="1"/>
</dbReference>
<proteinExistence type="predicted"/>
<name>A0A4S9KSG6_AURPU</name>
<dbReference type="AlphaFoldDB" id="A0A4S9KSG6"/>
<reference evidence="3 4" key="1">
    <citation type="submission" date="2018-10" db="EMBL/GenBank/DDBJ databases">
        <title>Fifty Aureobasidium pullulans genomes reveal a recombining polyextremotolerant generalist.</title>
        <authorList>
            <person name="Gostincar C."/>
            <person name="Turk M."/>
            <person name="Zajc J."/>
            <person name="Gunde-Cimerman N."/>
        </authorList>
    </citation>
    <scope>NUCLEOTIDE SEQUENCE [LARGE SCALE GENOMIC DNA]</scope>
    <source>
        <strain evidence="3 4">EXF-6604</strain>
    </source>
</reference>
<dbReference type="Pfam" id="PF07859">
    <property type="entry name" value="Abhydrolase_3"/>
    <property type="match status" value="1"/>
</dbReference>
<dbReference type="InterPro" id="IPR013094">
    <property type="entry name" value="AB_hydrolase_3"/>
</dbReference>
<gene>
    <name evidence="3" type="ORF">D6D01_07184</name>
</gene>
<protein>
    <submittedName>
        <fullName evidence="3">Lipase/esterase</fullName>
    </submittedName>
</protein>
<feature type="domain" description="Alpha/beta hydrolase fold-3" evidence="2">
    <location>
        <begin position="81"/>
        <end position="296"/>
    </location>
</feature>
<organism evidence="3 4">
    <name type="scientific">Aureobasidium pullulans</name>
    <name type="common">Black yeast</name>
    <name type="synonym">Pullularia pullulans</name>
    <dbReference type="NCBI Taxonomy" id="5580"/>
    <lineage>
        <taxon>Eukaryota</taxon>
        <taxon>Fungi</taxon>
        <taxon>Dikarya</taxon>
        <taxon>Ascomycota</taxon>
        <taxon>Pezizomycotina</taxon>
        <taxon>Dothideomycetes</taxon>
        <taxon>Dothideomycetidae</taxon>
        <taxon>Dothideales</taxon>
        <taxon>Saccotheciaceae</taxon>
        <taxon>Aureobasidium</taxon>
    </lineage>
</organism>
<comment type="caution">
    <text evidence="3">The sequence shown here is derived from an EMBL/GenBank/DDBJ whole genome shotgun (WGS) entry which is preliminary data.</text>
</comment>
<dbReference type="Gene3D" id="3.40.50.1820">
    <property type="entry name" value="alpha/beta hydrolase"/>
    <property type="match status" value="1"/>
</dbReference>
<evidence type="ECO:0000313" key="3">
    <source>
        <dbReference type="EMBL" id="THY18855.1"/>
    </source>
</evidence>
<evidence type="ECO:0000259" key="2">
    <source>
        <dbReference type="Pfam" id="PF07859"/>
    </source>
</evidence>
<dbReference type="InterPro" id="IPR050300">
    <property type="entry name" value="GDXG_lipolytic_enzyme"/>
</dbReference>
<dbReference type="EMBL" id="QZBD01000338">
    <property type="protein sequence ID" value="THY18855.1"/>
    <property type="molecule type" value="Genomic_DNA"/>
</dbReference>
<dbReference type="PANTHER" id="PTHR48081">
    <property type="entry name" value="AB HYDROLASE SUPERFAMILY PROTEIN C4A8.06C"/>
    <property type="match status" value="1"/>
</dbReference>